<sequence length="186" mass="20611">MSSFVASLCLCISAILLPLVYSTSSVASTNGGNETDRVALLKFKAKITHDPFGVMTSWNHSVNFCEWYGVTYGRRHQRVTHLNLPYLNLVGSISPHIGNLSFLRYLNIANNIFSGEIPLEIRSLCRLKYLYLSYNSITGKIPEDFSPLLEIEIISLARNNLSGVIPHPLANLSSLKVHATATSQDN</sequence>
<keyword evidence="7" id="KW-1185">Reference proteome</keyword>
<keyword evidence="3" id="KW-0677">Repeat</keyword>
<dbReference type="PANTHER" id="PTHR48060">
    <property type="entry name" value="DNA DAMAGE-REPAIR/TOLERATION PROTEIN DRT100"/>
    <property type="match status" value="1"/>
</dbReference>
<evidence type="ECO:0000259" key="5">
    <source>
        <dbReference type="Pfam" id="PF08263"/>
    </source>
</evidence>
<evidence type="ECO:0000256" key="1">
    <source>
        <dbReference type="ARBA" id="ARBA00022614"/>
    </source>
</evidence>
<evidence type="ECO:0000256" key="2">
    <source>
        <dbReference type="ARBA" id="ARBA00022729"/>
    </source>
</evidence>
<dbReference type="Proteomes" id="UP001174677">
    <property type="component" value="Chromosome 13"/>
</dbReference>
<reference evidence="6" key="1">
    <citation type="journal article" date="2023" name="Plant Biotechnol. J.">
        <title>Chromosome-level wild Hevea brasiliensis genome provides new tools for genomic-assisted breeding and valuable loci to elevate rubber yield.</title>
        <authorList>
            <person name="Cheng H."/>
            <person name="Song X."/>
            <person name="Hu Y."/>
            <person name="Wu T."/>
            <person name="Yang Q."/>
            <person name="An Z."/>
            <person name="Feng S."/>
            <person name="Deng Z."/>
            <person name="Wu W."/>
            <person name="Zeng X."/>
            <person name="Tu M."/>
            <person name="Wang X."/>
            <person name="Huang H."/>
        </authorList>
    </citation>
    <scope>NUCLEOTIDE SEQUENCE</scope>
    <source>
        <strain evidence="6">MT/VB/25A 57/8</strain>
    </source>
</reference>
<keyword evidence="2 4" id="KW-0732">Signal</keyword>
<dbReference type="EMBL" id="JARPOI010000013">
    <property type="protein sequence ID" value="KAJ9164539.1"/>
    <property type="molecule type" value="Genomic_DNA"/>
</dbReference>
<evidence type="ECO:0000256" key="4">
    <source>
        <dbReference type="SAM" id="SignalP"/>
    </source>
</evidence>
<proteinExistence type="predicted"/>
<protein>
    <recommendedName>
        <fullName evidence="5">Leucine-rich repeat-containing N-terminal plant-type domain-containing protein</fullName>
    </recommendedName>
</protein>
<name>A0ABQ9LE52_HEVBR</name>
<dbReference type="Pfam" id="PF00560">
    <property type="entry name" value="LRR_1"/>
    <property type="match status" value="3"/>
</dbReference>
<feature type="domain" description="Leucine-rich repeat-containing N-terminal plant-type" evidence="5">
    <location>
        <begin position="34"/>
        <end position="71"/>
    </location>
</feature>
<keyword evidence="1" id="KW-0433">Leucine-rich repeat</keyword>
<dbReference type="PANTHER" id="PTHR48060:SF21">
    <property type="entry name" value="L DOMAIN-LIKE PROTEIN"/>
    <property type="match status" value="1"/>
</dbReference>
<dbReference type="Gene3D" id="3.80.10.10">
    <property type="entry name" value="Ribonuclease Inhibitor"/>
    <property type="match status" value="1"/>
</dbReference>
<feature type="chain" id="PRO_5045043752" description="Leucine-rich repeat-containing N-terminal plant-type domain-containing protein" evidence="4">
    <location>
        <begin position="23"/>
        <end position="186"/>
    </location>
</feature>
<gene>
    <name evidence="6" type="ORF">P3X46_024104</name>
</gene>
<dbReference type="Pfam" id="PF08263">
    <property type="entry name" value="LRRNT_2"/>
    <property type="match status" value="1"/>
</dbReference>
<dbReference type="InterPro" id="IPR032675">
    <property type="entry name" value="LRR_dom_sf"/>
</dbReference>
<organism evidence="6 7">
    <name type="scientific">Hevea brasiliensis</name>
    <name type="common">Para rubber tree</name>
    <name type="synonym">Siphonia brasiliensis</name>
    <dbReference type="NCBI Taxonomy" id="3981"/>
    <lineage>
        <taxon>Eukaryota</taxon>
        <taxon>Viridiplantae</taxon>
        <taxon>Streptophyta</taxon>
        <taxon>Embryophyta</taxon>
        <taxon>Tracheophyta</taxon>
        <taxon>Spermatophyta</taxon>
        <taxon>Magnoliopsida</taxon>
        <taxon>eudicotyledons</taxon>
        <taxon>Gunneridae</taxon>
        <taxon>Pentapetalae</taxon>
        <taxon>rosids</taxon>
        <taxon>fabids</taxon>
        <taxon>Malpighiales</taxon>
        <taxon>Euphorbiaceae</taxon>
        <taxon>Crotonoideae</taxon>
        <taxon>Micrandreae</taxon>
        <taxon>Hevea</taxon>
    </lineage>
</organism>
<evidence type="ECO:0000256" key="3">
    <source>
        <dbReference type="ARBA" id="ARBA00022737"/>
    </source>
</evidence>
<dbReference type="SUPFAM" id="SSF52058">
    <property type="entry name" value="L domain-like"/>
    <property type="match status" value="1"/>
</dbReference>
<feature type="signal peptide" evidence="4">
    <location>
        <begin position="1"/>
        <end position="22"/>
    </location>
</feature>
<dbReference type="InterPro" id="IPR013210">
    <property type="entry name" value="LRR_N_plant-typ"/>
</dbReference>
<evidence type="ECO:0000313" key="6">
    <source>
        <dbReference type="EMBL" id="KAJ9164539.1"/>
    </source>
</evidence>
<evidence type="ECO:0000313" key="7">
    <source>
        <dbReference type="Proteomes" id="UP001174677"/>
    </source>
</evidence>
<dbReference type="InterPro" id="IPR001611">
    <property type="entry name" value="Leu-rich_rpt"/>
</dbReference>
<dbReference type="InterPro" id="IPR053211">
    <property type="entry name" value="DNA_repair-toleration"/>
</dbReference>
<accession>A0ABQ9LE52</accession>
<comment type="caution">
    <text evidence="6">The sequence shown here is derived from an EMBL/GenBank/DDBJ whole genome shotgun (WGS) entry which is preliminary data.</text>
</comment>